<sequence>MGSAPRVHPGSISMTGLRVLNRFVLTLVYSALLAVMASPSLQTLAAKPEEPSAKPATVPAPAALEAEPAVPETAPANPTPEKPPEKSLTPRPGGELPWLKRPKSSDPLPVIRPPSSVREILDKYEISESQLDGFFNGQPVSTDEQDMLVRILYRLPRIGLDSLQKWRRSDLPLDQLVINTKQNRLEVIPLEGRLVGLEQQEVSPELGRRLEIKHFYLARVDLTGQGSGYEALVALRRVPKVWEELPVLNEPVSFDGIFLKVADPTGDKPQLLFLSRRLRWQPDQAMPEHFIGPDQLRLASLGFDLSLLEDLRTTNRRDIGDLDREPLYQLLDLVGRTKQDQLIPAPPRVVDVVPLLQEPEKHHGEIMTVTGFARRITKVVVDDIDIRNRFQIDHYYEIDMQVNLGEQSIRFGNDPTGEKNPVFYNDYPVTLLVRELPPNLKPMDNMRELISISGIFMKTWSYRSTYMARFDNKLQLAPLFVGRIPHRVVIERVHNWVSDLLVGFAICTAAFIIGAVFWWFRSSNQSMQQTLKELSDRGEQPSFEGLENAPTGPDFSALHQADVPLQQPQNPTAPPRE</sequence>
<feature type="region of interest" description="Disordered" evidence="1">
    <location>
        <begin position="531"/>
        <end position="577"/>
    </location>
</feature>
<evidence type="ECO:0000256" key="2">
    <source>
        <dbReference type="SAM" id="Phobius"/>
    </source>
</evidence>
<protein>
    <submittedName>
        <fullName evidence="3">Uncharacterized protein</fullName>
    </submittedName>
</protein>
<accession>A0A517YFY6</accession>
<reference evidence="3 4" key="1">
    <citation type="submission" date="2019-02" db="EMBL/GenBank/DDBJ databases">
        <title>Deep-cultivation of Planctomycetes and their phenomic and genomic characterization uncovers novel biology.</title>
        <authorList>
            <person name="Wiegand S."/>
            <person name="Jogler M."/>
            <person name="Boedeker C."/>
            <person name="Pinto D."/>
            <person name="Vollmers J."/>
            <person name="Rivas-Marin E."/>
            <person name="Kohn T."/>
            <person name="Peeters S.H."/>
            <person name="Heuer A."/>
            <person name="Rast P."/>
            <person name="Oberbeckmann S."/>
            <person name="Bunk B."/>
            <person name="Jeske O."/>
            <person name="Meyerdierks A."/>
            <person name="Storesund J.E."/>
            <person name="Kallscheuer N."/>
            <person name="Luecker S."/>
            <person name="Lage O.M."/>
            <person name="Pohl T."/>
            <person name="Merkel B.J."/>
            <person name="Hornburger P."/>
            <person name="Mueller R.-W."/>
            <person name="Bruemmer F."/>
            <person name="Labrenz M."/>
            <person name="Spormann A.M."/>
            <person name="Op den Camp H."/>
            <person name="Overmann J."/>
            <person name="Amann R."/>
            <person name="Jetten M.S.M."/>
            <person name="Mascher T."/>
            <person name="Medema M.H."/>
            <person name="Devos D.P."/>
            <person name="Kaster A.-K."/>
            <person name="Ovreas L."/>
            <person name="Rohde M."/>
            <person name="Galperin M.Y."/>
            <person name="Jogler C."/>
        </authorList>
    </citation>
    <scope>NUCLEOTIDE SEQUENCE [LARGE SCALE GENOMIC DNA]</scope>
    <source>
        <strain evidence="3 4">ETA_A8</strain>
    </source>
</reference>
<evidence type="ECO:0000256" key="1">
    <source>
        <dbReference type="SAM" id="MobiDB-lite"/>
    </source>
</evidence>
<evidence type="ECO:0000313" key="3">
    <source>
        <dbReference type="EMBL" id="QDU29134.1"/>
    </source>
</evidence>
<dbReference type="Proteomes" id="UP000315017">
    <property type="component" value="Chromosome"/>
</dbReference>
<dbReference type="KEGG" id="aagg:ETAA8_42410"/>
<dbReference type="EMBL" id="CP036274">
    <property type="protein sequence ID" value="QDU29134.1"/>
    <property type="molecule type" value="Genomic_DNA"/>
</dbReference>
<feature type="region of interest" description="Disordered" evidence="1">
    <location>
        <begin position="66"/>
        <end position="113"/>
    </location>
</feature>
<organism evidence="3 4">
    <name type="scientific">Anatilimnocola aggregata</name>
    <dbReference type="NCBI Taxonomy" id="2528021"/>
    <lineage>
        <taxon>Bacteria</taxon>
        <taxon>Pseudomonadati</taxon>
        <taxon>Planctomycetota</taxon>
        <taxon>Planctomycetia</taxon>
        <taxon>Pirellulales</taxon>
        <taxon>Pirellulaceae</taxon>
        <taxon>Anatilimnocola</taxon>
    </lineage>
</organism>
<feature type="transmembrane region" description="Helical" evidence="2">
    <location>
        <begin position="500"/>
        <end position="520"/>
    </location>
</feature>
<keyword evidence="4" id="KW-1185">Reference proteome</keyword>
<keyword evidence="2" id="KW-0472">Membrane</keyword>
<dbReference type="AlphaFoldDB" id="A0A517YFY6"/>
<keyword evidence="2" id="KW-1133">Transmembrane helix</keyword>
<evidence type="ECO:0000313" key="4">
    <source>
        <dbReference type="Proteomes" id="UP000315017"/>
    </source>
</evidence>
<gene>
    <name evidence="3" type="ORF">ETAA8_42410</name>
</gene>
<name>A0A517YFY6_9BACT</name>
<keyword evidence="2" id="KW-0812">Transmembrane</keyword>
<proteinExistence type="predicted"/>
<feature type="compositionally biased region" description="Low complexity" evidence="1">
    <location>
        <begin position="66"/>
        <end position="76"/>
    </location>
</feature>